<dbReference type="EMBL" id="JADOXO010000169">
    <property type="protein sequence ID" value="KAF9810531.1"/>
    <property type="molecule type" value="Genomic_DNA"/>
</dbReference>
<name>A0A8H7U0P8_9APHY</name>
<gene>
    <name evidence="1" type="ORF">IEO21_06854</name>
</gene>
<organism evidence="1 2">
    <name type="scientific">Rhodonia placenta</name>
    <dbReference type="NCBI Taxonomy" id="104341"/>
    <lineage>
        <taxon>Eukaryota</taxon>
        <taxon>Fungi</taxon>
        <taxon>Dikarya</taxon>
        <taxon>Basidiomycota</taxon>
        <taxon>Agaricomycotina</taxon>
        <taxon>Agaricomycetes</taxon>
        <taxon>Polyporales</taxon>
        <taxon>Adustoporiaceae</taxon>
        <taxon>Rhodonia</taxon>
    </lineage>
</organism>
<reference evidence="1" key="1">
    <citation type="submission" date="2020-11" db="EMBL/GenBank/DDBJ databases">
        <authorList>
            <person name="Koelle M."/>
            <person name="Horta M.A.C."/>
            <person name="Nowrousian M."/>
            <person name="Ohm R.A."/>
            <person name="Benz P."/>
            <person name="Pilgard A."/>
        </authorList>
    </citation>
    <scope>NUCLEOTIDE SEQUENCE</scope>
    <source>
        <strain evidence="1">FPRL280</strain>
    </source>
</reference>
<evidence type="ECO:0000313" key="2">
    <source>
        <dbReference type="Proteomes" id="UP000639403"/>
    </source>
</evidence>
<protein>
    <submittedName>
        <fullName evidence="1">Uncharacterized protein</fullName>
    </submittedName>
</protein>
<dbReference type="Proteomes" id="UP000639403">
    <property type="component" value="Unassembled WGS sequence"/>
</dbReference>
<dbReference type="AlphaFoldDB" id="A0A8H7U0P8"/>
<dbReference type="Gene3D" id="3.80.10.10">
    <property type="entry name" value="Ribonuclease Inhibitor"/>
    <property type="match status" value="1"/>
</dbReference>
<evidence type="ECO:0000313" key="1">
    <source>
        <dbReference type="EMBL" id="KAF9810531.1"/>
    </source>
</evidence>
<sequence>MQPQPAAQPQPATKPQPLPSTCFSKLQSLTVTGRDLEVVKLIGGLSRTTLPYLHITVDFQLPPDGNAFSAALAAKCATMTALRAISIYYRSPQDHPLSGSLFSNVVPLLSLHNLEDVTISFISAALDVTDDDMQMLATAWSKLRALTLSWDVFDREVQLTPTSTSLLGFARGCPQLRKLGLSYVDLTDVGEPASWPSASHSLQQLDVEFGYDDDYAGLIQQELDPETTAKFLNCVFPTVMLSHSIYDRLKNYADVLGAVWEALQQERKTVVQEVIG</sequence>
<comment type="caution">
    <text evidence="1">The sequence shown here is derived from an EMBL/GenBank/DDBJ whole genome shotgun (WGS) entry which is preliminary data.</text>
</comment>
<dbReference type="SUPFAM" id="SSF52047">
    <property type="entry name" value="RNI-like"/>
    <property type="match status" value="1"/>
</dbReference>
<proteinExistence type="predicted"/>
<accession>A0A8H7U0P8</accession>
<reference evidence="1" key="2">
    <citation type="journal article" name="Front. Microbiol.">
        <title>Degradative Capacity of Two Strains of Rhodonia placenta: From Phenotype to Genotype.</title>
        <authorList>
            <person name="Kolle M."/>
            <person name="Horta M.A.C."/>
            <person name="Nowrousian M."/>
            <person name="Ohm R.A."/>
            <person name="Benz J.P."/>
            <person name="Pilgard A."/>
        </authorList>
    </citation>
    <scope>NUCLEOTIDE SEQUENCE</scope>
    <source>
        <strain evidence="1">FPRL280</strain>
    </source>
</reference>
<dbReference type="InterPro" id="IPR032675">
    <property type="entry name" value="LRR_dom_sf"/>
</dbReference>